<reference evidence="2 3" key="1">
    <citation type="submission" date="2021-06" db="EMBL/GenBank/DDBJ databases">
        <authorList>
            <person name="Kallberg Y."/>
            <person name="Tangrot J."/>
            <person name="Rosling A."/>
        </authorList>
    </citation>
    <scope>NUCLEOTIDE SEQUENCE [LARGE SCALE GENOMIC DNA]</scope>
    <source>
        <strain evidence="2 3">120-4 pot B 10/14</strain>
    </source>
</reference>
<protein>
    <submittedName>
        <fullName evidence="2">6850_t:CDS:1</fullName>
    </submittedName>
</protein>
<evidence type="ECO:0000313" key="2">
    <source>
        <dbReference type="EMBL" id="CAG8853462.1"/>
    </source>
</evidence>
<name>A0ABN7XE85_GIGMA</name>
<gene>
    <name evidence="2" type="ORF">GMARGA_LOCUS42283</name>
</gene>
<accession>A0ABN7XE85</accession>
<dbReference type="EMBL" id="CAJVQB010124507">
    <property type="protein sequence ID" value="CAG8853462.1"/>
    <property type="molecule type" value="Genomic_DNA"/>
</dbReference>
<keyword evidence="3" id="KW-1185">Reference proteome</keyword>
<proteinExistence type="predicted"/>
<comment type="caution">
    <text evidence="2">The sequence shown here is derived from an EMBL/GenBank/DDBJ whole genome shotgun (WGS) entry which is preliminary data.</text>
</comment>
<evidence type="ECO:0000256" key="1">
    <source>
        <dbReference type="SAM" id="MobiDB-lite"/>
    </source>
</evidence>
<dbReference type="Proteomes" id="UP000789901">
    <property type="component" value="Unassembled WGS sequence"/>
</dbReference>
<feature type="region of interest" description="Disordered" evidence="1">
    <location>
        <begin position="33"/>
        <end position="66"/>
    </location>
</feature>
<evidence type="ECO:0000313" key="3">
    <source>
        <dbReference type="Proteomes" id="UP000789901"/>
    </source>
</evidence>
<organism evidence="2 3">
    <name type="scientific">Gigaspora margarita</name>
    <dbReference type="NCBI Taxonomy" id="4874"/>
    <lineage>
        <taxon>Eukaryota</taxon>
        <taxon>Fungi</taxon>
        <taxon>Fungi incertae sedis</taxon>
        <taxon>Mucoromycota</taxon>
        <taxon>Glomeromycotina</taxon>
        <taxon>Glomeromycetes</taxon>
        <taxon>Diversisporales</taxon>
        <taxon>Gigasporaceae</taxon>
        <taxon>Gigaspora</taxon>
    </lineage>
</organism>
<sequence length="66" mass="7611">RNLRDRLNTCYQKGKYASEQEQTIVQKFIEKEAREKGIPAPPKCKNITPPKNKKTSTTNANDNNDF</sequence>
<feature type="compositionally biased region" description="Low complexity" evidence="1">
    <location>
        <begin position="43"/>
        <end position="66"/>
    </location>
</feature>
<feature type="non-terminal residue" evidence="2">
    <location>
        <position position="1"/>
    </location>
</feature>